<evidence type="ECO:0000313" key="7">
    <source>
        <dbReference type="Proteomes" id="UP000245591"/>
    </source>
</evidence>
<dbReference type="SMART" id="SM00487">
    <property type="entry name" value="DEXDc"/>
    <property type="match status" value="1"/>
</dbReference>
<comment type="caution">
    <text evidence="6">The sequence shown here is derived from an EMBL/GenBank/DDBJ whole genome shotgun (WGS) entry which is preliminary data.</text>
</comment>
<keyword evidence="7" id="KW-1185">Reference proteome</keyword>
<dbReference type="InterPro" id="IPR027417">
    <property type="entry name" value="P-loop_NTPase"/>
</dbReference>
<feature type="domain" description="Helicase ATP-binding" evidence="5">
    <location>
        <begin position="325"/>
        <end position="493"/>
    </location>
</feature>
<dbReference type="Pfam" id="PF00176">
    <property type="entry name" value="SNF2-rel_dom"/>
    <property type="match status" value="1"/>
</dbReference>
<evidence type="ECO:0000313" key="6">
    <source>
        <dbReference type="EMBL" id="PVZ99005.1"/>
    </source>
</evidence>
<reference evidence="6 7" key="1">
    <citation type="journal article" date="2018" name="MBio">
        <title>Comparative Genomics Reveals the Core Gene Toolbox for the Fungus-Insect Symbiosis.</title>
        <authorList>
            <person name="Wang Y."/>
            <person name="Stata M."/>
            <person name="Wang W."/>
            <person name="Stajich J.E."/>
            <person name="White M.M."/>
            <person name="Moncalvo J.M."/>
        </authorList>
    </citation>
    <scope>NUCLEOTIDE SEQUENCE [LARGE SCALE GENOMIC DNA]</scope>
    <source>
        <strain evidence="6 7">AUS-126-30</strain>
    </source>
</reference>
<dbReference type="InterPro" id="IPR038718">
    <property type="entry name" value="SNF2-like_sf"/>
</dbReference>
<evidence type="ECO:0000256" key="4">
    <source>
        <dbReference type="SAM" id="MobiDB-lite"/>
    </source>
</evidence>
<dbReference type="InterPro" id="IPR014001">
    <property type="entry name" value="Helicase_ATP-bd"/>
</dbReference>
<dbReference type="InterPro" id="IPR001650">
    <property type="entry name" value="Helicase_C-like"/>
</dbReference>
<sequence length="839" mass="95738">MSQEEPLFDGTNILVLETPEKKKNKSPSITNGTRNLSLDSERCDIILESSPVKAMSHSNSFDGDEKNSENGLLHNKGKLFDLKKKLEKIERNSHFESIQLPSGGVNSSSSDKTKRKLVRRNQYDTVSIDSDSEKESSQSLKKHKSKSNLELDRILAKKYAQKDSKAEFDYSDEESENDDSYHQKADLIDAEKVSTKFFNSATIDEIFNQTTASESEAQLIINNRPYRNYAIMENTFRKTKGLRASIVNQYHDTVIGLAEIDQVINRCLPISTELKTTMKSFGLETDPKSGKVVRSKDAKPLIQSESINPEYQLKGYQLEGVSWLHCLYKSKASGILADEMGLGKTFQVIALLTKLKEEQIYGPHLIICPTSTLDNWLKEFSKFSPSLKVKSYYGNQVDRRRMGLKIEKYGARFDVMISTYNVATSNKADRALLKRIPFASLILDEGHMIKNCTSVRYTNLMQIKAKFRLLLTGTPLQNNLIELISLLAFIMPKIFDESASSLQLAFKNRKVQGKKSQQNSDTEEQNGDNPPAPTFPNSLLPLEQQHIKKAQRLLAPFVLRRRKQEVLKDLPKKEEKLIFVPMTESQKKIYQTFLKRYNNTSNSNTPADSPGSSYELIETLVESENKNHVISTSVKQDEENEVESTNGKKNIIPSWISRLMSLRKIANHPLLVRSFYDDEKIKEMATILIKEPDYLDAVYDYVLEDMSYCNDFELNYYCNKYPNLWSYKLPEDMIFDSIKVLQLKKILDDAIANDEKVLVFSGFGINLASASVVVIHDIDFNPHNDRQAEDRAHRVGQVKNVKVMKLIAKDTVEEEILEQANTKLLLDEKMSNVHLEDQN</sequence>
<protein>
    <recommendedName>
        <fullName evidence="5">Helicase ATP-binding domain-containing protein</fullName>
    </recommendedName>
</protein>
<dbReference type="Gene3D" id="3.40.50.300">
    <property type="entry name" value="P-loop containing nucleotide triphosphate hydrolases"/>
    <property type="match status" value="2"/>
</dbReference>
<dbReference type="SUPFAM" id="SSF52540">
    <property type="entry name" value="P-loop containing nucleoside triphosphate hydrolases"/>
    <property type="match status" value="2"/>
</dbReference>
<dbReference type="Proteomes" id="UP000245591">
    <property type="component" value="Unassembled WGS sequence"/>
</dbReference>
<dbReference type="PANTHER" id="PTHR10799">
    <property type="entry name" value="SNF2/RAD54 HELICASE FAMILY"/>
    <property type="match status" value="1"/>
</dbReference>
<dbReference type="InterPro" id="IPR049730">
    <property type="entry name" value="SNF2/RAD54-like_C"/>
</dbReference>
<feature type="compositionally biased region" description="Polar residues" evidence="4">
    <location>
        <begin position="26"/>
        <end position="35"/>
    </location>
</feature>
<evidence type="ECO:0000259" key="5">
    <source>
        <dbReference type="PROSITE" id="PS51192"/>
    </source>
</evidence>
<organism evidence="6 7">
    <name type="scientific">Smittium angustum</name>
    <dbReference type="NCBI Taxonomy" id="133377"/>
    <lineage>
        <taxon>Eukaryota</taxon>
        <taxon>Fungi</taxon>
        <taxon>Fungi incertae sedis</taxon>
        <taxon>Zoopagomycota</taxon>
        <taxon>Kickxellomycotina</taxon>
        <taxon>Harpellomycetes</taxon>
        <taxon>Harpellales</taxon>
        <taxon>Legeriomycetaceae</taxon>
        <taxon>Smittium</taxon>
    </lineage>
</organism>
<gene>
    <name evidence="6" type="ORF">BB558_004982</name>
</gene>
<accession>A0A2U1J1Q0</accession>
<evidence type="ECO:0000256" key="1">
    <source>
        <dbReference type="ARBA" id="ARBA00022741"/>
    </source>
</evidence>
<keyword evidence="1" id="KW-0547">Nucleotide-binding</keyword>
<dbReference type="SMART" id="SM00490">
    <property type="entry name" value="HELICc"/>
    <property type="match status" value="1"/>
</dbReference>
<feature type="region of interest" description="Disordered" evidence="4">
    <location>
        <begin position="51"/>
        <end position="74"/>
    </location>
</feature>
<dbReference type="Gene3D" id="3.40.50.10810">
    <property type="entry name" value="Tandem AAA-ATPase domain"/>
    <property type="match status" value="1"/>
</dbReference>
<dbReference type="GO" id="GO:0016787">
    <property type="term" value="F:hydrolase activity"/>
    <property type="evidence" value="ECO:0007669"/>
    <property type="project" value="UniProtKB-KW"/>
</dbReference>
<dbReference type="Pfam" id="PF00271">
    <property type="entry name" value="Helicase_C"/>
    <property type="match status" value="1"/>
</dbReference>
<dbReference type="InterPro" id="IPR000330">
    <property type="entry name" value="SNF2_N"/>
</dbReference>
<dbReference type="EMBL" id="MBFU01000490">
    <property type="protein sequence ID" value="PVZ99005.1"/>
    <property type="molecule type" value="Genomic_DNA"/>
</dbReference>
<feature type="region of interest" description="Disordered" evidence="4">
    <location>
        <begin position="94"/>
        <end position="145"/>
    </location>
</feature>
<dbReference type="GO" id="GO:0005524">
    <property type="term" value="F:ATP binding"/>
    <property type="evidence" value="ECO:0007669"/>
    <property type="project" value="InterPro"/>
</dbReference>
<evidence type="ECO:0000256" key="2">
    <source>
        <dbReference type="ARBA" id="ARBA00022801"/>
    </source>
</evidence>
<proteinExistence type="predicted"/>
<keyword evidence="2" id="KW-0378">Hydrolase</keyword>
<dbReference type="AlphaFoldDB" id="A0A2U1J1Q0"/>
<evidence type="ECO:0000256" key="3">
    <source>
        <dbReference type="ARBA" id="ARBA00022840"/>
    </source>
</evidence>
<dbReference type="CDD" id="cd18793">
    <property type="entry name" value="SF2_C_SNF"/>
    <property type="match status" value="1"/>
</dbReference>
<feature type="compositionally biased region" description="Polar residues" evidence="4">
    <location>
        <begin position="95"/>
        <end position="110"/>
    </location>
</feature>
<name>A0A2U1J1Q0_SMIAN</name>
<feature type="region of interest" description="Disordered" evidence="4">
    <location>
        <begin position="512"/>
        <end position="538"/>
    </location>
</feature>
<feature type="region of interest" description="Disordered" evidence="4">
    <location>
        <begin position="1"/>
        <end position="35"/>
    </location>
</feature>
<dbReference type="PROSITE" id="PS51192">
    <property type="entry name" value="HELICASE_ATP_BIND_1"/>
    <property type="match status" value="1"/>
</dbReference>
<keyword evidence="3" id="KW-0067">ATP-binding</keyword>